<dbReference type="InterPro" id="IPR035093">
    <property type="entry name" value="RelE/ParE_toxin_dom_sf"/>
</dbReference>
<reference evidence="1 2" key="1">
    <citation type="journal article" date="2020" name="Front. Microbiol.">
        <title>Single-cell genomics of novel Actinobacteria with the Wood-Ljungdahl pathway discovered in a serpentinizing system.</title>
        <authorList>
            <person name="Merino N."/>
            <person name="Kawai M."/>
            <person name="Boyd E.S."/>
            <person name="Colman D.R."/>
            <person name="McGlynn S.E."/>
            <person name="Nealson K.H."/>
            <person name="Kurokawa K."/>
            <person name="Hongoh Y."/>
        </authorList>
    </citation>
    <scope>NUCLEOTIDE SEQUENCE [LARGE SCALE GENOMIC DNA]</scope>
    <source>
        <strain evidence="1 2">S42</strain>
    </source>
</reference>
<evidence type="ECO:0000313" key="2">
    <source>
        <dbReference type="Proteomes" id="UP000568877"/>
    </source>
</evidence>
<organism evidence="1 2">
    <name type="scientific">Candidatus Hakubella thermalkaliphila</name>
    <dbReference type="NCBI Taxonomy" id="2754717"/>
    <lineage>
        <taxon>Bacteria</taxon>
        <taxon>Bacillati</taxon>
        <taxon>Actinomycetota</taxon>
        <taxon>Actinomycetota incertae sedis</taxon>
        <taxon>Candidatus Hakubellales</taxon>
        <taxon>Candidatus Hakubellaceae</taxon>
        <taxon>Candidatus Hakubella</taxon>
    </lineage>
</organism>
<dbReference type="Pfam" id="PF05015">
    <property type="entry name" value="HigB-like_toxin"/>
    <property type="match status" value="1"/>
</dbReference>
<dbReference type="Gene3D" id="3.30.2310.20">
    <property type="entry name" value="RelE-like"/>
    <property type="match status" value="1"/>
</dbReference>
<dbReference type="EMBL" id="BLSA01000023">
    <property type="protein sequence ID" value="GFP32012.1"/>
    <property type="molecule type" value="Genomic_DNA"/>
</dbReference>
<dbReference type="InterPro" id="IPR007711">
    <property type="entry name" value="HigB-1"/>
</dbReference>
<proteinExistence type="predicted"/>
<name>A0A6V8PH87_9ACTN</name>
<dbReference type="PANTHER" id="PTHR40266:SF2">
    <property type="entry name" value="TOXIN HIGB-1"/>
    <property type="match status" value="1"/>
</dbReference>
<evidence type="ECO:0000313" key="1">
    <source>
        <dbReference type="EMBL" id="GFP32012.1"/>
    </source>
</evidence>
<dbReference type="SUPFAM" id="SSF143011">
    <property type="entry name" value="RelE-like"/>
    <property type="match status" value="1"/>
</dbReference>
<gene>
    <name evidence="1" type="ORF">HKBW3S42_00318</name>
</gene>
<dbReference type="Proteomes" id="UP000568877">
    <property type="component" value="Unassembled WGS sequence"/>
</dbReference>
<dbReference type="AlphaFoldDB" id="A0A6V8PH87"/>
<sequence length="93" mass="11159">MIRSFRDKATERVFNRERVRKFDLKLQRLAQRKLAILDAAETLDDLRVPPGNRLEKLSGDRKGQHSIRINDRWRICFRWLDGDAHDVEITDYH</sequence>
<accession>A0A6V8PH87</accession>
<comment type="caution">
    <text evidence="1">The sequence shown here is derived from an EMBL/GenBank/DDBJ whole genome shotgun (WGS) entry which is preliminary data.</text>
</comment>
<protein>
    <submittedName>
        <fullName evidence="1">Toxin HigB-1</fullName>
    </submittedName>
</protein>
<dbReference type="PANTHER" id="PTHR40266">
    <property type="entry name" value="TOXIN HIGB-1"/>
    <property type="match status" value="1"/>
</dbReference>